<evidence type="ECO:0000313" key="8">
    <source>
        <dbReference type="Proteomes" id="UP000198832"/>
    </source>
</evidence>
<dbReference type="Gene3D" id="2.30.42.10">
    <property type="match status" value="1"/>
</dbReference>
<feature type="compositionally biased region" description="Low complexity" evidence="4">
    <location>
        <begin position="63"/>
        <end position="73"/>
    </location>
</feature>
<dbReference type="EMBL" id="FOLB01000013">
    <property type="protein sequence ID" value="SFC87113.1"/>
    <property type="molecule type" value="Genomic_DNA"/>
</dbReference>
<feature type="compositionally biased region" description="Low complexity" evidence="4">
    <location>
        <begin position="363"/>
        <end position="397"/>
    </location>
</feature>
<feature type="region of interest" description="Disordered" evidence="4">
    <location>
        <begin position="363"/>
        <end position="414"/>
    </location>
</feature>
<accession>A0A1I1MX15</accession>
<organism evidence="7 8">
    <name type="scientific">Nocardioides terrae</name>
    <dbReference type="NCBI Taxonomy" id="574651"/>
    <lineage>
        <taxon>Bacteria</taxon>
        <taxon>Bacillati</taxon>
        <taxon>Actinomycetota</taxon>
        <taxon>Actinomycetes</taxon>
        <taxon>Propionibacteriales</taxon>
        <taxon>Nocardioidaceae</taxon>
        <taxon>Nocardioides</taxon>
    </lineage>
</organism>
<evidence type="ECO:0000256" key="4">
    <source>
        <dbReference type="SAM" id="MobiDB-lite"/>
    </source>
</evidence>
<dbReference type="PANTHER" id="PTHR43343:SF3">
    <property type="entry name" value="PROTEASE DO-LIKE 8, CHLOROPLASTIC"/>
    <property type="match status" value="1"/>
</dbReference>
<dbReference type="InterPro" id="IPR009003">
    <property type="entry name" value="Peptidase_S1_PA"/>
</dbReference>
<dbReference type="PRINTS" id="PR00834">
    <property type="entry name" value="PROTEASES2C"/>
</dbReference>
<keyword evidence="5" id="KW-0472">Membrane</keyword>
<feature type="compositionally biased region" description="Basic and acidic residues" evidence="4">
    <location>
        <begin position="12"/>
        <end position="21"/>
    </location>
</feature>
<keyword evidence="8" id="KW-1185">Reference proteome</keyword>
<keyword evidence="5" id="KW-0812">Transmembrane</keyword>
<feature type="domain" description="PDZ" evidence="6">
    <location>
        <begin position="355"/>
        <end position="460"/>
    </location>
</feature>
<keyword evidence="3" id="KW-0378">Hydrolase</keyword>
<dbReference type="InterPro" id="IPR036034">
    <property type="entry name" value="PDZ_sf"/>
</dbReference>
<sequence length="478" mass="47858">MVTDSGVTVVDMTHEPEHPAGESEPTQQFTQPINTGGYPGPTGPPPSSNPWLFGDQGATTPLEQPAQPAPAEQPGRRNERRRGRAGVVGGLAALALVVGGGAGYGGAALWNDTHDDSTTSSVFSGSGSSGTTTATKAPTGSVQAVAQSVLPSVVKIEVAGPQESGSGSGIILTSDGTILTNNHVVEVAGDSGKIRVDFNDGSSASATIVGTDPLTDTAVIKAEGVSNLKPATIGDSSALAVGQSVIAIGSPFGLDSTVTSGIVSALDRPVNVGVDASNNATVYPAIQTDAAINPGNSGGALVDMDGKVVGINASIRSTGSVGGEAGSIGLGFAIPINEVKAVVDQMAKGETPTHAKLGISVQDVGASQQSQQQPDQGDPLDPFGQQDPQQQPDNVSPFSSNGAEVREVGDGSAAEQAGIKAGDVITKVGDHLIVGSDSLVATVRSYRPGDKVSVTYTRDGKEHSVDVTLDSDAGSAKS</sequence>
<reference evidence="7 8" key="1">
    <citation type="submission" date="2016-10" db="EMBL/GenBank/DDBJ databases">
        <authorList>
            <person name="de Groot N.N."/>
        </authorList>
    </citation>
    <scope>NUCLEOTIDE SEQUENCE [LARGE SCALE GENOMIC DNA]</scope>
    <source>
        <strain evidence="7 8">CGMCC 1.7056</strain>
    </source>
</reference>
<name>A0A1I1MX15_9ACTN</name>
<feature type="transmembrane region" description="Helical" evidence="5">
    <location>
        <begin position="85"/>
        <end position="110"/>
    </location>
</feature>
<dbReference type="STRING" id="574651.SAMN04487968_1132"/>
<feature type="compositionally biased region" description="Low complexity" evidence="4">
    <location>
        <begin position="118"/>
        <end position="137"/>
    </location>
</feature>
<dbReference type="InterPro" id="IPR001478">
    <property type="entry name" value="PDZ"/>
</dbReference>
<dbReference type="AlphaFoldDB" id="A0A1I1MX15"/>
<evidence type="ECO:0000256" key="5">
    <source>
        <dbReference type="SAM" id="Phobius"/>
    </source>
</evidence>
<evidence type="ECO:0000256" key="3">
    <source>
        <dbReference type="ARBA" id="ARBA00022801"/>
    </source>
</evidence>
<feature type="region of interest" description="Disordered" evidence="4">
    <location>
        <begin position="1"/>
        <end position="83"/>
    </location>
</feature>
<dbReference type="Gene3D" id="2.40.10.10">
    <property type="entry name" value="Trypsin-like serine proteases"/>
    <property type="match status" value="2"/>
</dbReference>
<proteinExistence type="inferred from homology"/>
<evidence type="ECO:0000313" key="7">
    <source>
        <dbReference type="EMBL" id="SFC87113.1"/>
    </source>
</evidence>
<dbReference type="InterPro" id="IPR051201">
    <property type="entry name" value="Chloro_Bact_Ser_Proteases"/>
</dbReference>
<dbReference type="GO" id="GO:0004252">
    <property type="term" value="F:serine-type endopeptidase activity"/>
    <property type="evidence" value="ECO:0007669"/>
    <property type="project" value="InterPro"/>
</dbReference>
<keyword evidence="2 7" id="KW-0645">Protease</keyword>
<dbReference type="SUPFAM" id="SSF50156">
    <property type="entry name" value="PDZ domain-like"/>
    <property type="match status" value="1"/>
</dbReference>
<comment type="similarity">
    <text evidence="1">Belongs to the peptidase S1C family.</text>
</comment>
<dbReference type="SUPFAM" id="SSF50494">
    <property type="entry name" value="Trypsin-like serine proteases"/>
    <property type="match status" value="1"/>
</dbReference>
<keyword evidence="5" id="KW-1133">Transmembrane helix</keyword>
<dbReference type="PANTHER" id="PTHR43343">
    <property type="entry name" value="PEPTIDASE S12"/>
    <property type="match status" value="1"/>
</dbReference>
<dbReference type="SMART" id="SM00228">
    <property type="entry name" value="PDZ"/>
    <property type="match status" value="1"/>
</dbReference>
<dbReference type="Pfam" id="PF13180">
    <property type="entry name" value="PDZ_2"/>
    <property type="match status" value="1"/>
</dbReference>
<dbReference type="Pfam" id="PF13365">
    <property type="entry name" value="Trypsin_2"/>
    <property type="match status" value="1"/>
</dbReference>
<dbReference type="InterPro" id="IPR043504">
    <property type="entry name" value="Peptidase_S1_PA_chymotrypsin"/>
</dbReference>
<dbReference type="InterPro" id="IPR001940">
    <property type="entry name" value="Peptidase_S1C"/>
</dbReference>
<protein>
    <submittedName>
        <fullName evidence="7">Putative serine protease PepD</fullName>
    </submittedName>
</protein>
<dbReference type="Proteomes" id="UP000198832">
    <property type="component" value="Unassembled WGS sequence"/>
</dbReference>
<evidence type="ECO:0000256" key="2">
    <source>
        <dbReference type="ARBA" id="ARBA00022670"/>
    </source>
</evidence>
<evidence type="ECO:0000259" key="6">
    <source>
        <dbReference type="SMART" id="SM00228"/>
    </source>
</evidence>
<evidence type="ECO:0000256" key="1">
    <source>
        <dbReference type="ARBA" id="ARBA00010541"/>
    </source>
</evidence>
<feature type="region of interest" description="Disordered" evidence="4">
    <location>
        <begin position="116"/>
        <end position="137"/>
    </location>
</feature>
<gene>
    <name evidence="7" type="ORF">SAMN04487968_1132</name>
</gene>
<dbReference type="GO" id="GO:0006508">
    <property type="term" value="P:proteolysis"/>
    <property type="evidence" value="ECO:0007669"/>
    <property type="project" value="UniProtKB-KW"/>
</dbReference>